<protein>
    <submittedName>
        <fullName evidence="1">Uncharacterized protein</fullName>
    </submittedName>
</protein>
<evidence type="ECO:0000313" key="2">
    <source>
        <dbReference type="Proteomes" id="UP001239111"/>
    </source>
</evidence>
<comment type="caution">
    <text evidence="1">The sequence shown here is derived from an EMBL/GenBank/DDBJ whole genome shotgun (WGS) entry which is preliminary data.</text>
</comment>
<keyword evidence="2" id="KW-1185">Reference proteome</keyword>
<evidence type="ECO:0000313" key="1">
    <source>
        <dbReference type="EMBL" id="KAJ8686028.1"/>
    </source>
</evidence>
<sequence>MGKFDGQQKLSQNSIKNQSQTADNNSIKSYLRSGATNTKMAGKDLERNPATTTDEKLELILSKLAEQTQEIQDLKRRLNEYEVIVKQTVADFLADKETEWSEEKAIIVKRIEFLERREEVKLKQEKKNNIIIRGFHTQSQNISHEVESYLNVNLQLDINVTEANLIRVPRGKNLIVAKLSSIEEKIRVMQNRNKLRDPSVSIANNRTRKERETQSNLNQIAEKMKSEGKTVTVGYRKLIVDGNVMIWKDDGTLLPQSPRNSSSRKQSTPKKQITRTPPAH</sequence>
<accession>A0ACC2PSE5</accession>
<dbReference type="EMBL" id="CM056741">
    <property type="protein sequence ID" value="KAJ8686028.1"/>
    <property type="molecule type" value="Genomic_DNA"/>
</dbReference>
<name>A0ACC2PSE5_9HYME</name>
<organism evidence="1 2">
    <name type="scientific">Eretmocerus hayati</name>
    <dbReference type="NCBI Taxonomy" id="131215"/>
    <lineage>
        <taxon>Eukaryota</taxon>
        <taxon>Metazoa</taxon>
        <taxon>Ecdysozoa</taxon>
        <taxon>Arthropoda</taxon>
        <taxon>Hexapoda</taxon>
        <taxon>Insecta</taxon>
        <taxon>Pterygota</taxon>
        <taxon>Neoptera</taxon>
        <taxon>Endopterygota</taxon>
        <taxon>Hymenoptera</taxon>
        <taxon>Apocrita</taxon>
        <taxon>Proctotrupomorpha</taxon>
        <taxon>Chalcidoidea</taxon>
        <taxon>Aphelinidae</taxon>
        <taxon>Aphelininae</taxon>
        <taxon>Eretmocerus</taxon>
    </lineage>
</organism>
<reference evidence="1" key="1">
    <citation type="submission" date="2023-04" db="EMBL/GenBank/DDBJ databases">
        <title>A chromosome-level genome assembly of the parasitoid wasp Eretmocerus hayati.</title>
        <authorList>
            <person name="Zhong Y."/>
            <person name="Liu S."/>
            <person name="Liu Y."/>
        </authorList>
    </citation>
    <scope>NUCLEOTIDE SEQUENCE</scope>
    <source>
        <strain evidence="1">ZJU_SS_LIU_2023</strain>
    </source>
</reference>
<dbReference type="Proteomes" id="UP001239111">
    <property type="component" value="Chromosome 1"/>
</dbReference>
<proteinExistence type="predicted"/>
<gene>
    <name evidence="1" type="ORF">QAD02_021821</name>
</gene>